<reference evidence="11 12" key="1">
    <citation type="submission" date="2017-01" db="EMBL/GenBank/DDBJ databases">
        <title>The recent genome duplication of the halophilic yeast Hortaea werneckii: insights from long-read sequencing.</title>
        <authorList>
            <person name="Sinha S."/>
            <person name="Flibotte S."/>
            <person name="Neira M."/>
            <person name="Lenassi M."/>
            <person name="Gostincar C."/>
            <person name="Stajich J.E."/>
            <person name="Nislow C.E."/>
        </authorList>
    </citation>
    <scope>NUCLEOTIDE SEQUENCE [LARGE SCALE GENOMIC DNA]</scope>
    <source>
        <strain evidence="11 12">EXF-2000</strain>
    </source>
</reference>
<dbReference type="InParanoid" id="A0A1Z5SZ10"/>
<feature type="domain" description="TauD/TfdA-like" evidence="10">
    <location>
        <begin position="348"/>
        <end position="693"/>
    </location>
</feature>
<evidence type="ECO:0000256" key="7">
    <source>
        <dbReference type="ARBA" id="ARBA00023002"/>
    </source>
</evidence>
<evidence type="ECO:0000256" key="8">
    <source>
        <dbReference type="ARBA" id="ARBA00023004"/>
    </source>
</evidence>
<dbReference type="GO" id="GO:0046872">
    <property type="term" value="F:metal ion binding"/>
    <property type="evidence" value="ECO:0007669"/>
    <property type="project" value="UniProtKB-KW"/>
</dbReference>
<dbReference type="EMBL" id="MUNK01000182">
    <property type="protein sequence ID" value="OTA27045.1"/>
    <property type="molecule type" value="Genomic_DNA"/>
</dbReference>
<dbReference type="STRING" id="1157616.A0A1Z5SZ10"/>
<dbReference type="InterPro" id="IPR042098">
    <property type="entry name" value="TauD-like_sf"/>
</dbReference>
<dbReference type="Gene3D" id="3.80.10.10">
    <property type="entry name" value="Ribonuclease Inhibitor"/>
    <property type="match status" value="2"/>
</dbReference>
<keyword evidence="6" id="KW-0223">Dioxygenase</keyword>
<keyword evidence="4" id="KW-0479">Metal-binding</keyword>
<evidence type="ECO:0000256" key="9">
    <source>
        <dbReference type="SAM" id="MobiDB-lite"/>
    </source>
</evidence>
<comment type="caution">
    <text evidence="11">The sequence shown here is derived from an EMBL/GenBank/DDBJ whole genome shotgun (WGS) entry which is preliminary data.</text>
</comment>
<evidence type="ECO:0000313" key="11">
    <source>
        <dbReference type="EMBL" id="OTA27045.1"/>
    </source>
</evidence>
<keyword evidence="3" id="KW-0433">Leucine-rich repeat</keyword>
<protein>
    <recommendedName>
        <fullName evidence="10">TauD/TfdA-like domain-containing protein</fullName>
    </recommendedName>
</protein>
<dbReference type="InterPro" id="IPR001611">
    <property type="entry name" value="Leu-rich_rpt"/>
</dbReference>
<dbReference type="GO" id="GO:0051213">
    <property type="term" value="F:dioxygenase activity"/>
    <property type="evidence" value="ECO:0007669"/>
    <property type="project" value="UniProtKB-KW"/>
</dbReference>
<keyword evidence="7" id="KW-0560">Oxidoreductase</keyword>
<dbReference type="InterPro" id="IPR025875">
    <property type="entry name" value="Leu-rich_rpt_4"/>
</dbReference>
<dbReference type="SMART" id="SM00365">
    <property type="entry name" value="LRR_SD22"/>
    <property type="match status" value="8"/>
</dbReference>
<dbReference type="InterPro" id="IPR051178">
    <property type="entry name" value="TfdA_dioxygenase"/>
</dbReference>
<keyword evidence="8" id="KW-0408">Iron</keyword>
<dbReference type="InterPro" id="IPR003591">
    <property type="entry name" value="Leu-rich_rpt_typical-subtyp"/>
</dbReference>
<accession>A0A1Z5SZ10</accession>
<dbReference type="AlphaFoldDB" id="A0A1Z5SZ10"/>
<dbReference type="InterPro" id="IPR003819">
    <property type="entry name" value="TauD/TfdA-like"/>
</dbReference>
<dbReference type="VEuPathDB" id="FungiDB:BTJ68_12111"/>
<name>A0A1Z5SZ10_HORWE</name>
<dbReference type="Proteomes" id="UP000194280">
    <property type="component" value="Unassembled WGS sequence"/>
</dbReference>
<feature type="compositionally biased region" description="Polar residues" evidence="9">
    <location>
        <begin position="9"/>
        <end position="18"/>
    </location>
</feature>
<evidence type="ECO:0000256" key="5">
    <source>
        <dbReference type="ARBA" id="ARBA00022737"/>
    </source>
</evidence>
<gene>
    <name evidence="11" type="ORF">BTJ68_12111</name>
</gene>
<evidence type="ECO:0000259" key="10">
    <source>
        <dbReference type="Pfam" id="PF02668"/>
    </source>
</evidence>
<feature type="region of interest" description="Disordered" evidence="9">
    <location>
        <begin position="1"/>
        <end position="53"/>
    </location>
</feature>
<evidence type="ECO:0000256" key="1">
    <source>
        <dbReference type="ARBA" id="ARBA00001954"/>
    </source>
</evidence>
<dbReference type="PANTHER" id="PTHR43779">
    <property type="entry name" value="DIOXYGENASE RV0097-RELATED"/>
    <property type="match status" value="1"/>
</dbReference>
<dbReference type="PANTHER" id="PTHR43779:SF2">
    <property type="entry name" value="ALPHA-KETOGLUTARATE-DEPENDENT XANTHINE DIOXYGENASE XAN1"/>
    <property type="match status" value="1"/>
</dbReference>
<evidence type="ECO:0000256" key="2">
    <source>
        <dbReference type="ARBA" id="ARBA00005896"/>
    </source>
</evidence>
<feature type="compositionally biased region" description="Acidic residues" evidence="9">
    <location>
        <begin position="44"/>
        <end position="53"/>
    </location>
</feature>
<evidence type="ECO:0000256" key="3">
    <source>
        <dbReference type="ARBA" id="ARBA00022614"/>
    </source>
</evidence>
<comment type="similarity">
    <text evidence="2">Belongs to the TfdA dioxygenase family.</text>
</comment>
<dbReference type="SUPFAM" id="SSF51197">
    <property type="entry name" value="Clavaminate synthase-like"/>
    <property type="match status" value="1"/>
</dbReference>
<evidence type="ECO:0000256" key="4">
    <source>
        <dbReference type="ARBA" id="ARBA00022723"/>
    </source>
</evidence>
<comment type="cofactor">
    <cofactor evidence="1">
        <name>Fe(2+)</name>
        <dbReference type="ChEBI" id="CHEBI:29033"/>
    </cofactor>
</comment>
<evidence type="ECO:0000256" key="6">
    <source>
        <dbReference type="ARBA" id="ARBA00022964"/>
    </source>
</evidence>
<organism evidence="11 12">
    <name type="scientific">Hortaea werneckii EXF-2000</name>
    <dbReference type="NCBI Taxonomy" id="1157616"/>
    <lineage>
        <taxon>Eukaryota</taxon>
        <taxon>Fungi</taxon>
        <taxon>Dikarya</taxon>
        <taxon>Ascomycota</taxon>
        <taxon>Pezizomycotina</taxon>
        <taxon>Dothideomycetes</taxon>
        <taxon>Dothideomycetidae</taxon>
        <taxon>Mycosphaerellales</taxon>
        <taxon>Teratosphaeriaceae</taxon>
        <taxon>Hortaea</taxon>
    </lineage>
</organism>
<dbReference type="PROSITE" id="PS51450">
    <property type="entry name" value="LRR"/>
    <property type="match status" value="8"/>
</dbReference>
<dbReference type="Pfam" id="PF12799">
    <property type="entry name" value="LRR_4"/>
    <property type="match status" value="2"/>
</dbReference>
<proteinExistence type="inferred from homology"/>
<dbReference type="SUPFAM" id="SSF52058">
    <property type="entry name" value="L domain-like"/>
    <property type="match status" value="1"/>
</dbReference>
<sequence length="705" mass="79755">MILKDNKNNTHQSTTPHSKSGWDGKLRVNKQATLANPEALSDPEYSDDDAPPVDQIAADEDLLDDEDPSTEDIDVQHSRITSIPALRLERFPNLRRLGLRQNSIQNIELPEGIAPQLEELELYDNLVKHIAGLEECKELQSLDLSYNKLKHIKNLSNLKKLDHLYFVQNRLSKIENLEELVNLTYLELGANRIREIAGLETLTKLEHLWLGQNKITELKGLSTLTNLRTLSIQANRLTSLSGIETLPQLTELYVSDNQIPSLEPLRQNTKLEILDFQSNPISSLAGLEDMSELENVWASNCQVSDFREIERVLRDKEKLEEVYFEGNPVQRSGPVLYRNKVRLALPQVTKIDADFGAEICGADLENVSEEDFAVIRRALYENQVIIFKGQQDLSPKAQYELTRLFDPTVQAYGHGKTVDSKKSILHPDLKTIPHQPQVQVIGNGPVTSFEGLKDIVLKHPHHKTFHRDAIPPAEDRETTRFYRWHIDAALYDLNPPRVTSLMAVQVPKTEYQNLRYDDGTGETLRVPRGSTAFVSSYRMYDLLSPADKEFARTTRVQYAPHPYVWMSGAKSRSDGLGLVSEGLELPYTELPAIEAEKVKVLPMCWRNPVTGRLALQVHPSAVEKLHLADGSVIEDLSQVREIVHRLQRPGIAPERVLAVDWEEGDLALFNNHGVLHSVTGSFRPEEVRVFRQCNLAASEEPLGPE</sequence>
<keyword evidence="12" id="KW-1185">Reference proteome</keyword>
<dbReference type="Gene3D" id="3.60.130.10">
    <property type="entry name" value="Clavaminate synthase-like"/>
    <property type="match status" value="1"/>
</dbReference>
<keyword evidence="5" id="KW-0677">Repeat</keyword>
<dbReference type="SMART" id="SM00369">
    <property type="entry name" value="LRR_TYP"/>
    <property type="match status" value="5"/>
</dbReference>
<evidence type="ECO:0000313" key="12">
    <source>
        <dbReference type="Proteomes" id="UP000194280"/>
    </source>
</evidence>
<dbReference type="Pfam" id="PF02668">
    <property type="entry name" value="TauD"/>
    <property type="match status" value="1"/>
</dbReference>
<dbReference type="InterPro" id="IPR032675">
    <property type="entry name" value="LRR_dom_sf"/>
</dbReference>